<evidence type="ECO:0000256" key="2">
    <source>
        <dbReference type="ARBA" id="ARBA00022801"/>
    </source>
</evidence>
<proteinExistence type="predicted"/>
<evidence type="ECO:0000259" key="3">
    <source>
        <dbReference type="PROSITE" id="PS51462"/>
    </source>
</evidence>
<dbReference type="AlphaFoldDB" id="A0A317CG17"/>
<protein>
    <submittedName>
        <fullName evidence="4">NUDIX hydrolase</fullName>
    </submittedName>
</protein>
<dbReference type="Pfam" id="PF00293">
    <property type="entry name" value="NUDIX"/>
    <property type="match status" value="1"/>
</dbReference>
<dbReference type="PROSITE" id="PS51462">
    <property type="entry name" value="NUDIX"/>
    <property type="match status" value="1"/>
</dbReference>
<dbReference type="RefSeq" id="WP_109822566.1">
    <property type="nucleotide sequence ID" value="NZ_QGKL01000019.1"/>
</dbReference>
<dbReference type="InterPro" id="IPR015797">
    <property type="entry name" value="NUDIX_hydrolase-like_dom_sf"/>
</dbReference>
<dbReference type="OrthoDB" id="9801098at2"/>
<evidence type="ECO:0000313" key="4">
    <source>
        <dbReference type="EMBL" id="PWQ97524.1"/>
    </source>
</evidence>
<dbReference type="PANTHER" id="PTHR43046">
    <property type="entry name" value="GDP-MANNOSE MANNOSYL HYDROLASE"/>
    <property type="match status" value="1"/>
</dbReference>
<gene>
    <name evidence="4" type="ORF">DKT75_06260</name>
</gene>
<dbReference type="InterPro" id="IPR000086">
    <property type="entry name" value="NUDIX_hydrolase_dom"/>
</dbReference>
<keyword evidence="2 4" id="KW-0378">Hydrolase</keyword>
<accession>A0A317CG17</accession>
<feature type="domain" description="Nudix hydrolase" evidence="3">
    <location>
        <begin position="2"/>
        <end position="128"/>
    </location>
</feature>
<organism evidence="4 5">
    <name type="scientific">Leucothrix arctica</name>
    <dbReference type="NCBI Taxonomy" id="1481894"/>
    <lineage>
        <taxon>Bacteria</taxon>
        <taxon>Pseudomonadati</taxon>
        <taxon>Pseudomonadota</taxon>
        <taxon>Gammaproteobacteria</taxon>
        <taxon>Thiotrichales</taxon>
        <taxon>Thiotrichaceae</taxon>
        <taxon>Leucothrix</taxon>
    </lineage>
</organism>
<dbReference type="CDD" id="cd04690">
    <property type="entry name" value="NUDIX_Hydrolase"/>
    <property type="match status" value="1"/>
</dbReference>
<dbReference type="Gene3D" id="3.90.79.10">
    <property type="entry name" value="Nucleoside Triphosphate Pyrophosphohydrolase"/>
    <property type="match status" value="1"/>
</dbReference>
<dbReference type="PROSITE" id="PS00893">
    <property type="entry name" value="NUDIX_BOX"/>
    <property type="match status" value="1"/>
</dbReference>
<name>A0A317CG17_9GAMM</name>
<dbReference type="GO" id="GO:0016787">
    <property type="term" value="F:hydrolase activity"/>
    <property type="evidence" value="ECO:0007669"/>
    <property type="project" value="UniProtKB-KW"/>
</dbReference>
<dbReference type="Proteomes" id="UP000245506">
    <property type="component" value="Unassembled WGS sequence"/>
</dbReference>
<comment type="cofactor">
    <cofactor evidence="1">
        <name>Mg(2+)</name>
        <dbReference type="ChEBI" id="CHEBI:18420"/>
    </cofactor>
</comment>
<evidence type="ECO:0000256" key="1">
    <source>
        <dbReference type="ARBA" id="ARBA00001946"/>
    </source>
</evidence>
<keyword evidence="5" id="KW-1185">Reference proteome</keyword>
<comment type="caution">
    <text evidence="4">The sequence shown here is derived from an EMBL/GenBank/DDBJ whole genome shotgun (WGS) entry which is preliminary data.</text>
</comment>
<dbReference type="InterPro" id="IPR020084">
    <property type="entry name" value="NUDIX_hydrolase_CS"/>
</dbReference>
<dbReference type="EMBL" id="QGKL01000019">
    <property type="protein sequence ID" value="PWQ97524.1"/>
    <property type="molecule type" value="Genomic_DNA"/>
</dbReference>
<dbReference type="PANTHER" id="PTHR43046:SF14">
    <property type="entry name" value="MUTT_NUDIX FAMILY PROTEIN"/>
    <property type="match status" value="1"/>
</dbReference>
<evidence type="ECO:0000313" key="5">
    <source>
        <dbReference type="Proteomes" id="UP000245506"/>
    </source>
</evidence>
<dbReference type="SUPFAM" id="SSF55811">
    <property type="entry name" value="Nudix"/>
    <property type="match status" value="1"/>
</dbReference>
<sequence>MKKEIDKLAWLYVRDGKLLTARSKDKTLFYIPGGKREQGETDEQALVREIQEEITVDLVTDTITYAETFKAPADGKNTDIDVKLTCYYADYTGELVADAEIEEIAFIAFEDRHRCSLGSIKAMEWLKAEGLMV</sequence>
<reference evidence="4 5" key="1">
    <citation type="submission" date="2018-05" db="EMBL/GenBank/DDBJ databases">
        <title>Leucothrix arctica sp. nov., isolated from Arctic seawater.</title>
        <authorList>
            <person name="Choi A."/>
            <person name="Baek K."/>
        </authorList>
    </citation>
    <scope>NUCLEOTIDE SEQUENCE [LARGE SCALE GENOMIC DNA]</scope>
    <source>
        <strain evidence="4 5">IMCC9719</strain>
    </source>
</reference>